<dbReference type="Pfam" id="PF25379">
    <property type="entry name" value="Adt-1"/>
    <property type="match status" value="1"/>
</dbReference>
<evidence type="ECO:0000313" key="4">
    <source>
        <dbReference type="Proteomes" id="UP000605970"/>
    </source>
</evidence>
<name>A0A8S9ZCR7_9BILA</name>
<feature type="domain" description="Adt-1/2-like" evidence="2">
    <location>
        <begin position="9"/>
        <end position="64"/>
    </location>
</feature>
<evidence type="ECO:0000259" key="2">
    <source>
        <dbReference type="Pfam" id="PF25379"/>
    </source>
</evidence>
<evidence type="ECO:0000256" key="1">
    <source>
        <dbReference type="SAM" id="MobiDB-lite"/>
    </source>
</evidence>
<organism evidence="3 4">
    <name type="scientific">Meloidogyne graminicola</name>
    <dbReference type="NCBI Taxonomy" id="189291"/>
    <lineage>
        <taxon>Eukaryota</taxon>
        <taxon>Metazoa</taxon>
        <taxon>Ecdysozoa</taxon>
        <taxon>Nematoda</taxon>
        <taxon>Chromadorea</taxon>
        <taxon>Rhabditida</taxon>
        <taxon>Tylenchina</taxon>
        <taxon>Tylenchomorpha</taxon>
        <taxon>Tylenchoidea</taxon>
        <taxon>Meloidogynidae</taxon>
        <taxon>Meloidogyninae</taxon>
        <taxon>Meloidogyne</taxon>
    </lineage>
</organism>
<evidence type="ECO:0000313" key="3">
    <source>
        <dbReference type="EMBL" id="KAF7623588.1"/>
    </source>
</evidence>
<proteinExistence type="predicted"/>
<protein>
    <submittedName>
        <fullName evidence="3">Peptidase M12B domain-containing protein</fullName>
    </submittedName>
</protein>
<keyword evidence="4" id="KW-1185">Reference proteome</keyword>
<dbReference type="InterPro" id="IPR057401">
    <property type="entry name" value="Adt-1/2-like_dom"/>
</dbReference>
<dbReference type="AlphaFoldDB" id="A0A8S9ZCR7"/>
<reference evidence="3" key="1">
    <citation type="journal article" date="2020" name="Ecol. Evol.">
        <title>Genome structure and content of the rice root-knot nematode (Meloidogyne graminicola).</title>
        <authorList>
            <person name="Phan N.T."/>
            <person name="Danchin E.G.J."/>
            <person name="Klopp C."/>
            <person name="Perfus-Barbeoch L."/>
            <person name="Kozlowski D.K."/>
            <person name="Koutsovoulos G.D."/>
            <person name="Lopez-Roques C."/>
            <person name="Bouchez O."/>
            <person name="Zahm M."/>
            <person name="Besnard G."/>
            <person name="Bellafiore S."/>
        </authorList>
    </citation>
    <scope>NUCLEOTIDE SEQUENCE</scope>
    <source>
        <strain evidence="3">VN-18</strain>
    </source>
</reference>
<dbReference type="Proteomes" id="UP000605970">
    <property type="component" value="Unassembled WGS sequence"/>
</dbReference>
<gene>
    <name evidence="3" type="ORF">Mgra_00010126</name>
</gene>
<accession>A0A8S9ZCR7</accession>
<sequence>MRININEPNKCAQHKYQRNDPELTGTGSQLTRFPQRACKIFCDVQNGYGSQRNYRFYGDNLPDGG</sequence>
<dbReference type="EMBL" id="JABEBT010000223">
    <property type="protein sequence ID" value="KAF7623588.1"/>
    <property type="molecule type" value="Genomic_DNA"/>
</dbReference>
<feature type="region of interest" description="Disordered" evidence="1">
    <location>
        <begin position="1"/>
        <end position="29"/>
    </location>
</feature>
<comment type="caution">
    <text evidence="3">The sequence shown here is derived from an EMBL/GenBank/DDBJ whole genome shotgun (WGS) entry which is preliminary data.</text>
</comment>
<dbReference type="OrthoDB" id="446173at2759"/>